<dbReference type="EMBL" id="BPVZ01000003">
    <property type="protein sequence ID" value="GKU89782.1"/>
    <property type="molecule type" value="Genomic_DNA"/>
</dbReference>
<dbReference type="Proteomes" id="UP001054252">
    <property type="component" value="Unassembled WGS sequence"/>
</dbReference>
<dbReference type="PANTHER" id="PTHR32227">
    <property type="entry name" value="GLUCAN ENDO-1,3-BETA-GLUCOSIDASE BG1-RELATED-RELATED"/>
    <property type="match status" value="1"/>
</dbReference>
<name>A0AAV5HLV9_9ROSI</name>
<evidence type="ECO:0000256" key="5">
    <source>
        <dbReference type="ARBA" id="ARBA00023295"/>
    </source>
</evidence>
<evidence type="ECO:0000256" key="4">
    <source>
        <dbReference type="ARBA" id="ARBA00022801"/>
    </source>
</evidence>
<keyword evidence="5 7" id="KW-0326">Glycosidase</keyword>
<comment type="catalytic activity">
    <reaction evidence="1">
        <text>Hydrolysis of (1-&gt;3)-beta-D-glucosidic linkages in (1-&gt;3)-beta-D-glucans.</text>
        <dbReference type="EC" id="3.2.1.39"/>
    </reaction>
</comment>
<dbReference type="Pfam" id="PF00332">
    <property type="entry name" value="Glyco_hydro_17"/>
    <property type="match status" value="3"/>
</dbReference>
<dbReference type="Gene3D" id="3.20.20.80">
    <property type="entry name" value="Glycosidases"/>
    <property type="match status" value="3"/>
</dbReference>
<dbReference type="GO" id="GO:0005975">
    <property type="term" value="P:carbohydrate metabolic process"/>
    <property type="evidence" value="ECO:0007669"/>
    <property type="project" value="InterPro"/>
</dbReference>
<evidence type="ECO:0000256" key="3">
    <source>
        <dbReference type="ARBA" id="ARBA00012780"/>
    </source>
</evidence>
<comment type="caution">
    <text evidence="8">The sequence shown here is derived from an EMBL/GenBank/DDBJ whole genome shotgun (WGS) entry which is preliminary data.</text>
</comment>
<organism evidence="8 9">
    <name type="scientific">Rubroshorea leprosula</name>
    <dbReference type="NCBI Taxonomy" id="152421"/>
    <lineage>
        <taxon>Eukaryota</taxon>
        <taxon>Viridiplantae</taxon>
        <taxon>Streptophyta</taxon>
        <taxon>Embryophyta</taxon>
        <taxon>Tracheophyta</taxon>
        <taxon>Spermatophyta</taxon>
        <taxon>Magnoliopsida</taxon>
        <taxon>eudicotyledons</taxon>
        <taxon>Gunneridae</taxon>
        <taxon>Pentapetalae</taxon>
        <taxon>rosids</taxon>
        <taxon>malvids</taxon>
        <taxon>Malvales</taxon>
        <taxon>Dipterocarpaceae</taxon>
        <taxon>Rubroshorea</taxon>
    </lineage>
</organism>
<dbReference type="AlphaFoldDB" id="A0AAV5HLV9"/>
<dbReference type="GO" id="GO:0042973">
    <property type="term" value="F:glucan endo-1,3-beta-D-glucosidase activity"/>
    <property type="evidence" value="ECO:0007669"/>
    <property type="project" value="UniProtKB-EC"/>
</dbReference>
<dbReference type="EC" id="3.2.1.39" evidence="3"/>
<accession>A0AAV5HLV9</accession>
<gene>
    <name evidence="8" type="ORF">SLEP1_g3876</name>
</gene>
<dbReference type="SUPFAM" id="SSF51445">
    <property type="entry name" value="(Trans)glycosidases"/>
    <property type="match status" value="1"/>
</dbReference>
<dbReference type="PROSITE" id="PS00587">
    <property type="entry name" value="GLYCOSYL_HYDROL_F17"/>
    <property type="match status" value="1"/>
</dbReference>
<evidence type="ECO:0000256" key="7">
    <source>
        <dbReference type="RuleBase" id="RU004336"/>
    </source>
</evidence>
<sequence>MPSLNSSNPFRPYQIHLPPHLHPYPNHLLGFFSENPDQVLGGFSEKNLGQALLENLIWVFQEAKLGFVENPDLGSWRTQTWVRGEPRPGFVENPDLGAQIGVCHGMLGNNLPPRPEVIALCNQYNIRRMRLYDPDQAALQALGGTNIEVMLGVPNTDPTHRRQPGQCQRLGPKQRQELRQRQNIRSVLSTAGLGIKVSTAIETGTLGESFPPSNGSFKGEYMPILNPVIRFLVDTQAPLLVNLYPYFNGSLQYHNLFDAILDAVYAALEKSGGGNLEIVISESGWPTDGGTATTVDNARTYNNNLIQHVKGGTPKKPGKPIERYIFAMFDENNKEPEYEKH</sequence>
<keyword evidence="4 7" id="KW-0378">Hydrolase</keyword>
<dbReference type="InterPro" id="IPR044965">
    <property type="entry name" value="Glyco_hydro_17_plant"/>
</dbReference>
<evidence type="ECO:0000256" key="1">
    <source>
        <dbReference type="ARBA" id="ARBA00000382"/>
    </source>
</evidence>
<comment type="similarity">
    <text evidence="2 6">Belongs to the glycosyl hydrolase 17 family.</text>
</comment>
<reference evidence="8 9" key="1">
    <citation type="journal article" date="2021" name="Commun. Biol.">
        <title>The genome of Shorea leprosula (Dipterocarpaceae) highlights the ecological relevance of drought in aseasonal tropical rainforests.</title>
        <authorList>
            <person name="Ng K.K.S."/>
            <person name="Kobayashi M.J."/>
            <person name="Fawcett J.A."/>
            <person name="Hatakeyama M."/>
            <person name="Paape T."/>
            <person name="Ng C.H."/>
            <person name="Ang C.C."/>
            <person name="Tnah L.H."/>
            <person name="Lee C.T."/>
            <person name="Nishiyama T."/>
            <person name="Sese J."/>
            <person name="O'Brien M.J."/>
            <person name="Copetti D."/>
            <person name="Mohd Noor M.I."/>
            <person name="Ong R.C."/>
            <person name="Putra M."/>
            <person name="Sireger I.Z."/>
            <person name="Indrioko S."/>
            <person name="Kosugi Y."/>
            <person name="Izuno A."/>
            <person name="Isagi Y."/>
            <person name="Lee S.L."/>
            <person name="Shimizu K.K."/>
        </authorList>
    </citation>
    <scope>NUCLEOTIDE SEQUENCE [LARGE SCALE GENOMIC DNA]</scope>
    <source>
        <strain evidence="8">214</strain>
    </source>
</reference>
<evidence type="ECO:0000313" key="9">
    <source>
        <dbReference type="Proteomes" id="UP001054252"/>
    </source>
</evidence>
<evidence type="ECO:0000256" key="2">
    <source>
        <dbReference type="ARBA" id="ARBA00008773"/>
    </source>
</evidence>
<dbReference type="InterPro" id="IPR000490">
    <property type="entry name" value="Glyco_hydro_17"/>
</dbReference>
<evidence type="ECO:0000313" key="8">
    <source>
        <dbReference type="EMBL" id="GKU89782.1"/>
    </source>
</evidence>
<evidence type="ECO:0000256" key="6">
    <source>
        <dbReference type="RuleBase" id="RU004335"/>
    </source>
</evidence>
<proteinExistence type="inferred from homology"/>
<dbReference type="InterPro" id="IPR017853">
    <property type="entry name" value="GH"/>
</dbReference>
<protein>
    <recommendedName>
        <fullName evidence="3">glucan endo-1,3-beta-D-glucosidase</fullName>
        <ecNumber evidence="3">3.2.1.39</ecNumber>
    </recommendedName>
</protein>
<keyword evidence="9" id="KW-1185">Reference proteome</keyword>